<dbReference type="GO" id="GO:0030288">
    <property type="term" value="C:outer membrane-bounded periplasmic space"/>
    <property type="evidence" value="ECO:0007669"/>
    <property type="project" value="TreeGrafter"/>
</dbReference>
<feature type="signal peptide" evidence="4">
    <location>
        <begin position="1"/>
        <end position="23"/>
    </location>
</feature>
<dbReference type="Pfam" id="PF01520">
    <property type="entry name" value="Amidase_3"/>
    <property type="match status" value="1"/>
</dbReference>
<organism evidence="6 7">
    <name type="scientific">Agathobaculum faecis</name>
    <dbReference type="NCBI Taxonomy" id="2763013"/>
    <lineage>
        <taxon>Bacteria</taxon>
        <taxon>Bacillati</taxon>
        <taxon>Bacillota</taxon>
        <taxon>Clostridia</taxon>
        <taxon>Eubacteriales</taxon>
        <taxon>Butyricicoccaceae</taxon>
        <taxon>Agathobaculum</taxon>
    </lineage>
</organism>
<dbReference type="PANTHER" id="PTHR30404:SF0">
    <property type="entry name" value="N-ACETYLMURAMOYL-L-ALANINE AMIDASE AMIC"/>
    <property type="match status" value="1"/>
</dbReference>
<gene>
    <name evidence="6" type="ORF">H8S45_00950</name>
</gene>
<dbReference type="InterPro" id="IPR002508">
    <property type="entry name" value="MurNAc-LAA_cat"/>
</dbReference>
<evidence type="ECO:0000256" key="3">
    <source>
        <dbReference type="SAM" id="MobiDB-lite"/>
    </source>
</evidence>
<feature type="region of interest" description="Disordered" evidence="3">
    <location>
        <begin position="199"/>
        <end position="223"/>
    </location>
</feature>
<protein>
    <submittedName>
        <fullName evidence="6">N-acetylmuramoyl-L-alanine amidase</fullName>
    </submittedName>
</protein>
<dbReference type="PROSITE" id="PS51781">
    <property type="entry name" value="SH3B"/>
    <property type="match status" value="1"/>
</dbReference>
<dbReference type="InterPro" id="IPR003646">
    <property type="entry name" value="SH3-like_bac-type"/>
</dbReference>
<proteinExistence type="predicted"/>
<comment type="caution">
    <text evidence="6">The sequence shown here is derived from an EMBL/GenBank/DDBJ whole genome shotgun (WGS) entry which is preliminary data.</text>
</comment>
<dbReference type="GO" id="GO:0009253">
    <property type="term" value="P:peptidoglycan catabolic process"/>
    <property type="evidence" value="ECO:0007669"/>
    <property type="project" value="InterPro"/>
</dbReference>
<keyword evidence="1" id="KW-0378">Hydrolase</keyword>
<reference evidence="6" key="1">
    <citation type="submission" date="2020-08" db="EMBL/GenBank/DDBJ databases">
        <title>Genome public.</title>
        <authorList>
            <person name="Liu C."/>
            <person name="Sun Q."/>
        </authorList>
    </citation>
    <scope>NUCLEOTIDE SEQUENCE</scope>
    <source>
        <strain evidence="6">NSJ-28</strain>
    </source>
</reference>
<keyword evidence="7" id="KW-1185">Reference proteome</keyword>
<evidence type="ECO:0000256" key="1">
    <source>
        <dbReference type="ARBA" id="ARBA00022801"/>
    </source>
</evidence>
<evidence type="ECO:0000313" key="7">
    <source>
        <dbReference type="Proteomes" id="UP000606499"/>
    </source>
</evidence>
<dbReference type="Gene3D" id="3.40.630.40">
    <property type="entry name" value="Zn-dependent exopeptidases"/>
    <property type="match status" value="1"/>
</dbReference>
<evidence type="ECO:0000256" key="4">
    <source>
        <dbReference type="SAM" id="SignalP"/>
    </source>
</evidence>
<dbReference type="Pfam" id="PF08239">
    <property type="entry name" value="SH3_3"/>
    <property type="match status" value="1"/>
</dbReference>
<dbReference type="Proteomes" id="UP000606499">
    <property type="component" value="Unassembled WGS sequence"/>
</dbReference>
<name>A0A923LU66_9FIRM</name>
<dbReference type="Gene3D" id="2.30.30.40">
    <property type="entry name" value="SH3 Domains"/>
    <property type="match status" value="1"/>
</dbReference>
<evidence type="ECO:0000313" key="6">
    <source>
        <dbReference type="EMBL" id="MBC5724042.1"/>
    </source>
</evidence>
<dbReference type="EMBL" id="JACOPL010000001">
    <property type="protein sequence ID" value="MBC5724042.1"/>
    <property type="molecule type" value="Genomic_DNA"/>
</dbReference>
<dbReference type="CDD" id="cd02696">
    <property type="entry name" value="MurNAc-LAA"/>
    <property type="match status" value="1"/>
</dbReference>
<dbReference type="RefSeq" id="WP_161804668.1">
    <property type="nucleotide sequence ID" value="NZ_JACOPL010000001.1"/>
</dbReference>
<keyword evidence="4" id="KW-0732">Signal</keyword>
<accession>A0A923LU66</accession>
<evidence type="ECO:0000256" key="2">
    <source>
        <dbReference type="ARBA" id="ARBA00023316"/>
    </source>
</evidence>
<dbReference type="InterPro" id="IPR050695">
    <property type="entry name" value="N-acetylmuramoyl_amidase_3"/>
</dbReference>
<dbReference type="AlphaFoldDB" id="A0A923LU66"/>
<dbReference type="PANTHER" id="PTHR30404">
    <property type="entry name" value="N-ACETYLMURAMOYL-L-ALANINE AMIDASE"/>
    <property type="match status" value="1"/>
</dbReference>
<feature type="compositionally biased region" description="Acidic residues" evidence="3">
    <location>
        <begin position="207"/>
        <end position="223"/>
    </location>
</feature>
<dbReference type="GO" id="GO:0008745">
    <property type="term" value="F:N-acetylmuramoyl-L-alanine amidase activity"/>
    <property type="evidence" value="ECO:0007669"/>
    <property type="project" value="InterPro"/>
</dbReference>
<dbReference type="SUPFAM" id="SSF53187">
    <property type="entry name" value="Zn-dependent exopeptidases"/>
    <property type="match status" value="1"/>
</dbReference>
<feature type="chain" id="PRO_5037963318" evidence="4">
    <location>
        <begin position="24"/>
        <end position="514"/>
    </location>
</feature>
<keyword evidence="2" id="KW-0961">Cell wall biogenesis/degradation</keyword>
<sequence length="514" mass="55909">MRLKRMIALLCASLYILTGTAAAGEITKEETEQQIVLEAGVPAAEEGRAVSQNAAPQMPSARAALKTVPSTHKVTVNGQAVSPQAYNIDGYNYFKLRDIAFLLSGTTASFDVQWNGEKNAIDLISGAVYTAVGGEMSVASSSTLRVQESTAKLLLDGSGVSIKGYNINGNNYYKIADVSTAMGFTAAFESATQTVQIKTPSAPDPEMQPEPDPEGPQEPAEPEEPFVTGVYQVKVSDYLSVRTGPGLTYAAVGKLTNGTEIVVDSITDNWAHIMVGDDGSDRYCSADYLVRVKDYDTSEGEPEPVIKPVRPERTSNIDGKMTVIVDPGHGGSDVGAHNEDGSLDEKHINLYVSQYLEEYLEEAGVRVIMVRDTLEEGSSLSLRGQIMEEYVDTVDLFFSVHHNAANTTARGAEALAQIVDKDGGPTRILAEALLEEYEKLGVPIRQVVFREGSNGDYYYTNRVASALGIPALTSEFCFIDNEEDQKLIDSEEDWQAEALAQFHAIMRYFEQVEY</sequence>
<dbReference type="GO" id="GO:0071555">
    <property type="term" value="P:cell wall organization"/>
    <property type="evidence" value="ECO:0007669"/>
    <property type="project" value="UniProtKB-KW"/>
</dbReference>
<evidence type="ECO:0000259" key="5">
    <source>
        <dbReference type="PROSITE" id="PS51781"/>
    </source>
</evidence>
<feature type="domain" description="SH3b" evidence="5">
    <location>
        <begin position="228"/>
        <end position="293"/>
    </location>
</feature>